<proteinExistence type="predicted"/>
<evidence type="ECO:0000313" key="1">
    <source>
        <dbReference type="EMBL" id="DAF58158.1"/>
    </source>
</evidence>
<organism evidence="1">
    <name type="scientific">Siphoviridae sp. ctn8e14</name>
    <dbReference type="NCBI Taxonomy" id="2827936"/>
    <lineage>
        <taxon>Viruses</taxon>
        <taxon>Duplodnaviria</taxon>
        <taxon>Heunggongvirae</taxon>
        <taxon>Uroviricota</taxon>
        <taxon>Caudoviricetes</taxon>
    </lineage>
</organism>
<reference evidence="1" key="1">
    <citation type="journal article" date="2021" name="Proc. Natl. Acad. Sci. U.S.A.">
        <title>A Catalog of Tens of Thousands of Viruses from Human Metagenomes Reveals Hidden Associations with Chronic Diseases.</title>
        <authorList>
            <person name="Tisza M.J."/>
            <person name="Buck C.B."/>
        </authorList>
    </citation>
    <scope>NUCLEOTIDE SEQUENCE</scope>
    <source>
        <strain evidence="1">Ctn8e14</strain>
    </source>
</reference>
<name>A0A8S5T4J2_9CAUD</name>
<sequence>MSVLLKDDTGVPIPQYMTNDGSSFEAIKGANGAYNVVAPAVVEAVEALAAIATNILAVATQQKELLESINTNLINGDEVGY</sequence>
<accession>A0A8S5T4J2</accession>
<dbReference type="EMBL" id="BK032747">
    <property type="protein sequence ID" value="DAF58158.1"/>
    <property type="molecule type" value="Genomic_DNA"/>
</dbReference>
<protein>
    <submittedName>
        <fullName evidence="1">Uncharacterized protein</fullName>
    </submittedName>
</protein>